<organism evidence="16 17">
    <name type="scientific">Tetrapyrgos nigripes</name>
    <dbReference type="NCBI Taxonomy" id="182062"/>
    <lineage>
        <taxon>Eukaryota</taxon>
        <taxon>Fungi</taxon>
        <taxon>Dikarya</taxon>
        <taxon>Basidiomycota</taxon>
        <taxon>Agaricomycotina</taxon>
        <taxon>Agaricomycetes</taxon>
        <taxon>Agaricomycetidae</taxon>
        <taxon>Agaricales</taxon>
        <taxon>Marasmiineae</taxon>
        <taxon>Marasmiaceae</taxon>
        <taxon>Tetrapyrgos</taxon>
    </lineage>
</organism>
<dbReference type="PANTHER" id="PTHR45197:SF1">
    <property type="entry name" value="SPHINGOLIPID C9-METHYLTRANSFERASE A-RELATED"/>
    <property type="match status" value="1"/>
</dbReference>
<dbReference type="PANTHER" id="PTHR45197">
    <property type="entry name" value="SYNTHASE, PUTATIVE (AFU_ORTHOLOGUE AFUA_7G04190)-RELATED"/>
    <property type="match status" value="1"/>
</dbReference>
<keyword evidence="6" id="KW-0489">Methyltransferase</keyword>
<keyword evidence="10" id="KW-0746">Sphingolipid metabolism</keyword>
<keyword evidence="12" id="KW-0443">Lipid metabolism</keyword>
<comment type="pathway">
    <text evidence="3">Sphingolipid metabolism.</text>
</comment>
<dbReference type="GO" id="GO:0032259">
    <property type="term" value="P:methylation"/>
    <property type="evidence" value="ECO:0007669"/>
    <property type="project" value="UniProtKB-KW"/>
</dbReference>
<comment type="similarity">
    <text evidence="4">Belongs to the CFA/CMAS family.</text>
</comment>
<dbReference type="EMBL" id="JAACJM010000012">
    <property type="protein sequence ID" value="KAF5370163.1"/>
    <property type="molecule type" value="Genomic_DNA"/>
</dbReference>
<dbReference type="GO" id="GO:0016020">
    <property type="term" value="C:membrane"/>
    <property type="evidence" value="ECO:0007669"/>
    <property type="project" value="UniProtKB-SubCell"/>
</dbReference>
<evidence type="ECO:0000256" key="8">
    <source>
        <dbReference type="ARBA" id="ARBA00022691"/>
    </source>
</evidence>
<dbReference type="CDD" id="cd02440">
    <property type="entry name" value="AdoMet_MTases"/>
    <property type="match status" value="1"/>
</dbReference>
<evidence type="ECO:0000256" key="5">
    <source>
        <dbReference type="ARBA" id="ARBA00022516"/>
    </source>
</evidence>
<evidence type="ECO:0000256" key="3">
    <source>
        <dbReference type="ARBA" id="ARBA00004991"/>
    </source>
</evidence>
<gene>
    <name evidence="16" type="ORF">D9758_001404</name>
</gene>
<dbReference type="InterPro" id="IPR052290">
    <property type="entry name" value="Sphingo_C9-MT"/>
</dbReference>
<dbReference type="GO" id="GO:0006665">
    <property type="term" value="P:sphingolipid metabolic process"/>
    <property type="evidence" value="ECO:0007669"/>
    <property type="project" value="UniProtKB-KW"/>
</dbReference>
<comment type="subcellular location">
    <subcellularLocation>
        <location evidence="1">Membrane</location>
        <topology evidence="1">Multi-pass membrane protein</topology>
    </subcellularLocation>
</comment>
<evidence type="ECO:0000256" key="13">
    <source>
        <dbReference type="ARBA" id="ARBA00023136"/>
    </source>
</evidence>
<keyword evidence="5" id="KW-0444">Lipid biosynthesis</keyword>
<feature type="transmembrane region" description="Helical" evidence="15">
    <location>
        <begin position="28"/>
        <end position="44"/>
    </location>
</feature>
<proteinExistence type="inferred from homology"/>
<dbReference type="Proteomes" id="UP000559256">
    <property type="component" value="Unassembled WGS sequence"/>
</dbReference>
<keyword evidence="7" id="KW-0808">Transferase</keyword>
<keyword evidence="13 15" id="KW-0472">Membrane</keyword>
<evidence type="ECO:0000256" key="11">
    <source>
        <dbReference type="ARBA" id="ARBA00022989"/>
    </source>
</evidence>
<keyword evidence="11 15" id="KW-1133">Transmembrane helix</keyword>
<evidence type="ECO:0000256" key="10">
    <source>
        <dbReference type="ARBA" id="ARBA00022919"/>
    </source>
</evidence>
<evidence type="ECO:0000256" key="2">
    <source>
        <dbReference type="ARBA" id="ARBA00004760"/>
    </source>
</evidence>
<keyword evidence="8" id="KW-0949">S-adenosyl-L-methionine</keyword>
<name>A0A8H5LUN6_9AGAR</name>
<dbReference type="InterPro" id="IPR029063">
    <property type="entry name" value="SAM-dependent_MTases_sf"/>
</dbReference>
<keyword evidence="9 15" id="KW-0812">Transmembrane</keyword>
<evidence type="ECO:0000256" key="4">
    <source>
        <dbReference type="ARBA" id="ARBA00010815"/>
    </source>
</evidence>
<sequence>MPGPVKVTEYPAIKNAPLVGLAEGNGTFSNYHLAALVLFVPWLLKRVLPIVKYGGFKTYLFLLVITGIPTTVAYWTIMSRIGQRKNEKVQLPGKNIEEYITIKDSELKQLYHGKEKIPMQVFHDAFFDGKIDFNGDILEIMEQLHDWAKFTMTMELFKYVFTVLIPDVITHSRSQDEDQVRDHYDRGNDFYSWFLGPRMIYTSDNKLAVVCSKLELQPEDRVLDIGCGWGTLVTYAAKNYGCDATGVTLARNQAMFGNERIKENGVDESKARILCKDFRDIVEEQPKGTYTKIVALEMAEHVGIRRYQTFLRQVYDLLDDDGLFVLQVAGFRECWQYEDLIWGLFMNKYIFPGADASCSLGWVISQLQSANFEVKNIDVLGVHYSATLHRWYENWVSNKDKIVAKYGDRWYRLWAFFLAWSTIISRQGSCSVFQITLHKNLNAFHRVKGIESHSSIHVKLDKEPQLVV</sequence>
<comment type="caution">
    <text evidence="16">The sequence shown here is derived from an EMBL/GenBank/DDBJ whole genome shotgun (WGS) entry which is preliminary data.</text>
</comment>
<protein>
    <recommendedName>
        <fullName evidence="14">sphingolipid C(9)-methyltransferase</fullName>
        <ecNumber evidence="14">2.1.1.317</ecNumber>
    </recommendedName>
</protein>
<comment type="pathway">
    <text evidence="2">Lipid metabolism; sphingolipid metabolism.</text>
</comment>
<keyword evidence="17" id="KW-1185">Reference proteome</keyword>
<dbReference type="EC" id="2.1.1.317" evidence="14"/>
<evidence type="ECO:0000256" key="1">
    <source>
        <dbReference type="ARBA" id="ARBA00004141"/>
    </source>
</evidence>
<evidence type="ECO:0000256" key="6">
    <source>
        <dbReference type="ARBA" id="ARBA00022603"/>
    </source>
</evidence>
<dbReference type="Pfam" id="PF02353">
    <property type="entry name" value="CMAS"/>
    <property type="match status" value="1"/>
</dbReference>
<dbReference type="OrthoDB" id="412182at2759"/>
<dbReference type="SUPFAM" id="SSF53335">
    <property type="entry name" value="S-adenosyl-L-methionine-dependent methyltransferases"/>
    <property type="match status" value="1"/>
</dbReference>
<evidence type="ECO:0000313" key="16">
    <source>
        <dbReference type="EMBL" id="KAF5370163.1"/>
    </source>
</evidence>
<evidence type="ECO:0000256" key="15">
    <source>
        <dbReference type="SAM" id="Phobius"/>
    </source>
</evidence>
<feature type="transmembrane region" description="Helical" evidence="15">
    <location>
        <begin position="56"/>
        <end position="77"/>
    </location>
</feature>
<reference evidence="16 17" key="1">
    <citation type="journal article" date="2020" name="ISME J.">
        <title>Uncovering the hidden diversity of litter-decomposition mechanisms in mushroom-forming fungi.</title>
        <authorList>
            <person name="Floudas D."/>
            <person name="Bentzer J."/>
            <person name="Ahren D."/>
            <person name="Johansson T."/>
            <person name="Persson P."/>
            <person name="Tunlid A."/>
        </authorList>
    </citation>
    <scope>NUCLEOTIDE SEQUENCE [LARGE SCALE GENOMIC DNA]</scope>
    <source>
        <strain evidence="16 17">CBS 291.85</strain>
    </source>
</reference>
<accession>A0A8H5LUN6</accession>
<dbReference type="AlphaFoldDB" id="A0A8H5LUN6"/>
<dbReference type="Gene3D" id="3.40.50.150">
    <property type="entry name" value="Vaccinia Virus protein VP39"/>
    <property type="match status" value="1"/>
</dbReference>
<dbReference type="GO" id="GO:0008168">
    <property type="term" value="F:methyltransferase activity"/>
    <property type="evidence" value="ECO:0007669"/>
    <property type="project" value="UniProtKB-KW"/>
</dbReference>
<evidence type="ECO:0000313" key="17">
    <source>
        <dbReference type="Proteomes" id="UP000559256"/>
    </source>
</evidence>
<evidence type="ECO:0000256" key="14">
    <source>
        <dbReference type="ARBA" id="ARBA00039020"/>
    </source>
</evidence>
<evidence type="ECO:0000256" key="12">
    <source>
        <dbReference type="ARBA" id="ARBA00023098"/>
    </source>
</evidence>
<evidence type="ECO:0000256" key="9">
    <source>
        <dbReference type="ARBA" id="ARBA00022692"/>
    </source>
</evidence>
<evidence type="ECO:0000256" key="7">
    <source>
        <dbReference type="ARBA" id="ARBA00022679"/>
    </source>
</evidence>